<evidence type="ECO:0000256" key="2">
    <source>
        <dbReference type="SAM" id="MobiDB-lite"/>
    </source>
</evidence>
<dbReference type="Pfam" id="PF03629">
    <property type="entry name" value="SASA"/>
    <property type="match status" value="2"/>
</dbReference>
<feature type="region of interest" description="Disordered" evidence="2">
    <location>
        <begin position="1"/>
        <end position="48"/>
    </location>
</feature>
<dbReference type="GO" id="GO:0001681">
    <property type="term" value="F:sialate O-acetylesterase activity"/>
    <property type="evidence" value="ECO:0007669"/>
    <property type="project" value="UniProtKB-EC"/>
</dbReference>
<protein>
    <submittedName>
        <fullName evidence="4">Sialate O-acetylesterase</fullName>
        <ecNumber evidence="4">3.1.1.53</ecNumber>
    </submittedName>
</protein>
<dbReference type="AlphaFoldDB" id="A0A806FFX7"/>
<feature type="domain" description="Sialate O-acetylesterase" evidence="3">
    <location>
        <begin position="180"/>
        <end position="289"/>
    </location>
</feature>
<sequence>MHSASNRRCCAGRPGGVEERKGRLRSSDETAPGRPAQQRREGGDRETIDNAFRRIRRHNMTTVTGIAPGASGMAEPTSDNDGAHDRTRSGNLRVDAIFSDHMVLQRGKPIAVFGEAPAGEVVAAFLTDARGQEIAQSENHANGDGTFMLTLPALPAGGPLALRVRCGADELVFHDVMVGEVWLAGGQSNIEFELHNSEFGKEAVADAHDPLLRFYNTPKSARVNLATESASGWQTAEAPQVAHMSAIGYYFGKQLRDALANGIAVGVVDCYIGGTSISAWMSEHLLEQTGLGRKYLQAYRDAIAGKTDEEMLAAQTAWQQVFDKWNADVAAVKEEHPDYSQPQIDAMLGPCPWPPPVTPFAERRPYALYEAMIRRVAPYTLAGILWYQGEEDELNAAGYGELLRGLIAEWRTTWHDDALPFLVVQLPQWIAAANAEHDPLRWPVLRDEQFTVARETPHTNIVCAMDCGEFDNIHPVDKRTLGMRLGDTALHDVYGLQIPCASPELVDLQVSEGGGEMVATFNHAQGLHWHGTTPDSMRAIADIAESTERKAGESGFEIAASADSEFVPAHARIEPSDDLGSDMRVVHLFSPEVPKPTHARYAWRSWGPAPLFNDDGLPAFPFAK</sequence>
<proteinExistence type="predicted"/>
<dbReference type="PANTHER" id="PTHR22901">
    <property type="entry name" value="SIALATE O-ACETYLESTERASE"/>
    <property type="match status" value="1"/>
</dbReference>
<evidence type="ECO:0000256" key="1">
    <source>
        <dbReference type="ARBA" id="ARBA00022801"/>
    </source>
</evidence>
<feature type="domain" description="Sialate O-acetylesterase" evidence="3">
    <location>
        <begin position="367"/>
        <end position="488"/>
    </location>
</feature>
<dbReference type="InterPro" id="IPR039329">
    <property type="entry name" value="SIAE"/>
</dbReference>
<evidence type="ECO:0000313" key="5">
    <source>
        <dbReference type="Proteomes" id="UP000008394"/>
    </source>
</evidence>
<dbReference type="EC" id="3.1.1.53" evidence="4"/>
<reference evidence="4 5" key="1">
    <citation type="journal article" date="2011" name="J. Bacteriol.">
        <title>Genome Sequence of the Probiotic Strain Bifidobacterium animalis subsp. lactis CNCM I-2494.</title>
        <authorList>
            <person name="Chervaux C."/>
            <person name="Grimaldi C."/>
            <person name="Bolotin A."/>
            <person name="Quinquis B."/>
            <person name="Legrain-Raspaud S."/>
            <person name="van Hylckama Vlieg J.E."/>
            <person name="Denariaz G."/>
            <person name="Smokvina T."/>
        </authorList>
    </citation>
    <scope>NUCLEOTIDE SEQUENCE [LARGE SCALE GENOMIC DNA]</scope>
    <source>
        <strain evidence="4 5">CNCM I-2494</strain>
    </source>
</reference>
<feature type="region of interest" description="Disordered" evidence="2">
    <location>
        <begin position="64"/>
        <end position="86"/>
    </location>
</feature>
<name>A0A806FFX7_BIFAN</name>
<dbReference type="InterPro" id="IPR005181">
    <property type="entry name" value="SASA"/>
</dbReference>
<accession>A0A806FFX7</accession>
<dbReference type="Proteomes" id="UP000008394">
    <property type="component" value="Chromosome"/>
</dbReference>
<dbReference type="PANTHER" id="PTHR22901:SF0">
    <property type="entry name" value="SIALATE O-ACETYLESTERASE"/>
    <property type="match status" value="1"/>
</dbReference>
<keyword evidence="1 4" id="KW-0378">Hydrolase</keyword>
<feature type="compositionally biased region" description="Basic and acidic residues" evidence="2">
    <location>
        <begin position="38"/>
        <end position="48"/>
    </location>
</feature>
<dbReference type="Gene3D" id="3.40.50.1110">
    <property type="entry name" value="SGNH hydrolase"/>
    <property type="match status" value="1"/>
</dbReference>
<gene>
    <name evidence="4" type="ORF">BALAC2494_00974</name>
</gene>
<organism evidence="4 5">
    <name type="scientific">Bifidobacterium animalis subsp. lactis CNCM I-2494</name>
    <dbReference type="NCBI Taxonomy" id="1042403"/>
    <lineage>
        <taxon>Bacteria</taxon>
        <taxon>Bacillati</taxon>
        <taxon>Actinomycetota</taxon>
        <taxon>Actinomycetes</taxon>
        <taxon>Bifidobacteriales</taxon>
        <taxon>Bifidobacteriaceae</taxon>
        <taxon>Bifidobacterium</taxon>
    </lineage>
</organism>
<dbReference type="GO" id="GO:0005975">
    <property type="term" value="P:carbohydrate metabolic process"/>
    <property type="evidence" value="ECO:0007669"/>
    <property type="project" value="TreeGrafter"/>
</dbReference>
<evidence type="ECO:0000313" key="4">
    <source>
        <dbReference type="EMBL" id="AEK29597.1"/>
    </source>
</evidence>
<dbReference type="InterPro" id="IPR036514">
    <property type="entry name" value="SGNH_hydro_sf"/>
</dbReference>
<evidence type="ECO:0000259" key="3">
    <source>
        <dbReference type="Pfam" id="PF03629"/>
    </source>
</evidence>
<dbReference type="SUPFAM" id="SSF52266">
    <property type="entry name" value="SGNH hydrolase"/>
    <property type="match status" value="1"/>
</dbReference>
<dbReference type="EMBL" id="CP002915">
    <property type="protein sequence ID" value="AEK29597.1"/>
    <property type="molecule type" value="Genomic_DNA"/>
</dbReference>
<feature type="compositionally biased region" description="Basic and acidic residues" evidence="2">
    <location>
        <begin position="16"/>
        <end position="28"/>
    </location>
</feature>
<dbReference type="KEGG" id="bnm:BALAC2494_00974"/>